<keyword evidence="4 5" id="KW-0472">Membrane</keyword>
<dbReference type="EMBL" id="LYPB01000078">
    <property type="protein sequence ID" value="OAS15922.1"/>
    <property type="molecule type" value="Genomic_DNA"/>
</dbReference>
<evidence type="ECO:0000256" key="4">
    <source>
        <dbReference type="ARBA" id="ARBA00023136"/>
    </source>
</evidence>
<keyword evidence="7" id="KW-1185">Reference proteome</keyword>
<keyword evidence="2 5" id="KW-0812">Transmembrane</keyword>
<dbReference type="InterPro" id="IPR023271">
    <property type="entry name" value="Aquaporin-like"/>
</dbReference>
<evidence type="ECO:0000256" key="3">
    <source>
        <dbReference type="ARBA" id="ARBA00022989"/>
    </source>
</evidence>
<dbReference type="Proteomes" id="UP000078454">
    <property type="component" value="Unassembled WGS sequence"/>
</dbReference>
<accession>A0A198A472</accession>
<dbReference type="AlphaFoldDB" id="A0A198A472"/>
<comment type="caution">
    <text evidence="6">The sequence shown here is derived from an EMBL/GenBank/DDBJ whole genome shotgun (WGS) entry which is preliminary data.</text>
</comment>
<keyword evidence="3 5" id="KW-1133">Transmembrane helix</keyword>
<proteinExistence type="predicted"/>
<protein>
    <submittedName>
        <fullName evidence="6">Uncharacterized protein</fullName>
    </submittedName>
</protein>
<name>A0A198A472_9BACL</name>
<evidence type="ECO:0000256" key="5">
    <source>
        <dbReference type="SAM" id="Phobius"/>
    </source>
</evidence>
<sequence>MQWPLWLSYIRLGIFQVLIFTPAVTIVFMVRGDMTARDSLYYIVIQFAAANAESYTLRLLFGNIANLSATLPNSTEGQSFMVKQSKASLVWQLEAQLDSWQCLLVL</sequence>
<dbReference type="SUPFAM" id="SSF81338">
    <property type="entry name" value="Aquaporin-like"/>
    <property type="match status" value="1"/>
</dbReference>
<dbReference type="GO" id="GO:0016020">
    <property type="term" value="C:membrane"/>
    <property type="evidence" value="ECO:0007669"/>
    <property type="project" value="UniProtKB-SubCell"/>
</dbReference>
<gene>
    <name evidence="6" type="ORF">A8708_09525</name>
</gene>
<comment type="subcellular location">
    <subcellularLocation>
        <location evidence="1">Membrane</location>
        <topology evidence="1">Multi-pass membrane protein</topology>
    </subcellularLocation>
</comment>
<organism evidence="6 7">
    <name type="scientific">Paenibacillus oryzisoli</name>
    <dbReference type="NCBI Taxonomy" id="1850517"/>
    <lineage>
        <taxon>Bacteria</taxon>
        <taxon>Bacillati</taxon>
        <taxon>Bacillota</taxon>
        <taxon>Bacilli</taxon>
        <taxon>Bacillales</taxon>
        <taxon>Paenibacillaceae</taxon>
        <taxon>Paenibacillus</taxon>
    </lineage>
</organism>
<evidence type="ECO:0000256" key="1">
    <source>
        <dbReference type="ARBA" id="ARBA00004141"/>
    </source>
</evidence>
<dbReference type="Gene3D" id="1.20.1080.10">
    <property type="entry name" value="Glycerol uptake facilitator protein"/>
    <property type="match status" value="1"/>
</dbReference>
<evidence type="ECO:0000313" key="6">
    <source>
        <dbReference type="EMBL" id="OAS15922.1"/>
    </source>
</evidence>
<feature type="transmembrane region" description="Helical" evidence="5">
    <location>
        <begin position="6"/>
        <end position="30"/>
    </location>
</feature>
<dbReference type="STRING" id="1850517.A8708_09525"/>
<evidence type="ECO:0000313" key="7">
    <source>
        <dbReference type="Proteomes" id="UP000078454"/>
    </source>
</evidence>
<reference evidence="6 7" key="1">
    <citation type="submission" date="2016-05" db="EMBL/GenBank/DDBJ databases">
        <title>Paenibacillus sp. 1ZS3-15 nov., isolated from the rhizosphere soil.</title>
        <authorList>
            <person name="Zhang X.X."/>
            <person name="Zhang J."/>
        </authorList>
    </citation>
    <scope>NUCLEOTIDE SEQUENCE [LARGE SCALE GENOMIC DNA]</scope>
    <source>
        <strain evidence="6 7">1ZS3-15</strain>
    </source>
</reference>
<evidence type="ECO:0000256" key="2">
    <source>
        <dbReference type="ARBA" id="ARBA00022692"/>
    </source>
</evidence>